<dbReference type="RefSeq" id="XP_003056210.1">
    <property type="nucleotide sequence ID" value="XM_003056164.1"/>
</dbReference>
<reference evidence="2 3" key="1">
    <citation type="journal article" date="2009" name="Science">
        <title>Green evolution and dynamic adaptations revealed by genomes of the marine picoeukaryotes Micromonas.</title>
        <authorList>
            <person name="Worden A.Z."/>
            <person name="Lee J.H."/>
            <person name="Mock T."/>
            <person name="Rouze P."/>
            <person name="Simmons M.P."/>
            <person name="Aerts A.L."/>
            <person name="Allen A.E."/>
            <person name="Cuvelier M.L."/>
            <person name="Derelle E."/>
            <person name="Everett M.V."/>
            <person name="Foulon E."/>
            <person name="Grimwood J."/>
            <person name="Gundlach H."/>
            <person name="Henrissat B."/>
            <person name="Napoli C."/>
            <person name="McDonald S.M."/>
            <person name="Parker M.S."/>
            <person name="Rombauts S."/>
            <person name="Salamov A."/>
            <person name="Von Dassow P."/>
            <person name="Badger J.H."/>
            <person name="Coutinho P.M."/>
            <person name="Demir E."/>
            <person name="Dubchak I."/>
            <person name="Gentemann C."/>
            <person name="Eikrem W."/>
            <person name="Gready J.E."/>
            <person name="John U."/>
            <person name="Lanier W."/>
            <person name="Lindquist E.A."/>
            <person name="Lucas S."/>
            <person name="Mayer K.F."/>
            <person name="Moreau H."/>
            <person name="Not F."/>
            <person name="Otillar R."/>
            <person name="Panaud O."/>
            <person name="Pangilinan J."/>
            <person name="Paulsen I."/>
            <person name="Piegu B."/>
            <person name="Poliakov A."/>
            <person name="Robbens S."/>
            <person name="Schmutz J."/>
            <person name="Toulza E."/>
            <person name="Wyss T."/>
            <person name="Zelensky A."/>
            <person name="Zhou K."/>
            <person name="Armbrust E.V."/>
            <person name="Bhattacharya D."/>
            <person name="Goodenough U.W."/>
            <person name="Van de Peer Y."/>
            <person name="Grigoriev I.V."/>
        </authorList>
    </citation>
    <scope>NUCLEOTIDE SEQUENCE [LARGE SCALE GENOMIC DNA]</scope>
    <source>
        <strain evidence="2 3">CCMP1545</strain>
    </source>
</reference>
<name>C1MJG4_MICPC</name>
<gene>
    <name evidence="2" type="ORF">MICPUCDRAFT_55818</name>
</gene>
<proteinExistence type="predicted"/>
<dbReference type="EMBL" id="GG663736">
    <property type="protein sequence ID" value="EEH59586.1"/>
    <property type="molecule type" value="Genomic_DNA"/>
</dbReference>
<protein>
    <submittedName>
        <fullName evidence="2">Predicted protein</fullName>
    </submittedName>
</protein>
<dbReference type="STRING" id="564608.C1MJG4"/>
<feature type="region of interest" description="Disordered" evidence="1">
    <location>
        <begin position="235"/>
        <end position="294"/>
    </location>
</feature>
<dbReference type="OMA" id="RMSGIQE"/>
<dbReference type="OrthoDB" id="496922at2759"/>
<feature type="compositionally biased region" description="Low complexity" evidence="1">
    <location>
        <begin position="107"/>
        <end position="125"/>
    </location>
</feature>
<dbReference type="KEGG" id="mpp:MICPUCDRAFT_55818"/>
<organism evidence="3">
    <name type="scientific">Micromonas pusilla (strain CCMP1545)</name>
    <name type="common">Picoplanktonic green alga</name>
    <dbReference type="NCBI Taxonomy" id="564608"/>
    <lineage>
        <taxon>Eukaryota</taxon>
        <taxon>Viridiplantae</taxon>
        <taxon>Chlorophyta</taxon>
        <taxon>Mamiellophyceae</taxon>
        <taxon>Mamiellales</taxon>
        <taxon>Mamiellaceae</taxon>
        <taxon>Micromonas</taxon>
    </lineage>
</organism>
<sequence length="353" mass="38436">MLTEYERKREARIARNRAILLALVGDLPNALTTTPSPPPRARVKAKEKRARIAIDLEDLRRSDRVRRLPARVYTTFERDEDLGDDAARRRAASDLPKPKPKPKPTRVAAVATASAKAKSPAAPPAKGGIKTLVVRARAFAANHLGASIGDGTGAKKAAVIHALAAPRRDARFSKYSGIQEFKNVVCLFVNVGDKNGNAYDNVFTHAGGRITWFAQPRQTEATPVIERILNAAGPSVDGSTARLARETAPAALSPRASIADAAPADDDAEGRVDPTTTTTRDADADGDEDAKEPPAWPLHLFARMEGCEYVYCGRLRALEHDPRKVPMKFTFRLLDAPLLRRSDDFLVLHPKPP</sequence>
<evidence type="ECO:0000313" key="3">
    <source>
        <dbReference type="Proteomes" id="UP000001876"/>
    </source>
</evidence>
<dbReference type="Proteomes" id="UP000001876">
    <property type="component" value="Unassembled WGS sequence"/>
</dbReference>
<feature type="region of interest" description="Disordered" evidence="1">
    <location>
        <begin position="90"/>
        <end position="125"/>
    </location>
</feature>
<evidence type="ECO:0000256" key="1">
    <source>
        <dbReference type="SAM" id="MobiDB-lite"/>
    </source>
</evidence>
<keyword evidence="3" id="KW-1185">Reference proteome</keyword>
<feature type="region of interest" description="Disordered" evidence="1">
    <location>
        <begin position="28"/>
        <end position="47"/>
    </location>
</feature>
<accession>C1MJG4</accession>
<dbReference type="AlphaFoldDB" id="C1MJG4"/>
<dbReference type="GeneID" id="9682060"/>
<evidence type="ECO:0000313" key="2">
    <source>
        <dbReference type="EMBL" id="EEH59586.1"/>
    </source>
</evidence>